<keyword evidence="2" id="KW-0802">TPR repeat</keyword>
<organism evidence="5 6">
    <name type="scientific">Georhizobium profundi</name>
    <dbReference type="NCBI Taxonomy" id="2341112"/>
    <lineage>
        <taxon>Bacteria</taxon>
        <taxon>Pseudomonadati</taxon>
        <taxon>Pseudomonadota</taxon>
        <taxon>Alphaproteobacteria</taxon>
        <taxon>Hyphomicrobiales</taxon>
        <taxon>Rhizobiaceae</taxon>
        <taxon>Georhizobium</taxon>
    </lineage>
</organism>
<dbReference type="AlphaFoldDB" id="A0A3Q8XQW8"/>
<evidence type="ECO:0000256" key="1">
    <source>
        <dbReference type="ARBA" id="ARBA00023125"/>
    </source>
</evidence>
<name>A0A3Q8XQW8_9HYPH</name>
<protein>
    <recommendedName>
        <fullName evidence="4">OmpR/PhoB-type domain-containing protein</fullName>
    </recommendedName>
</protein>
<sequence>MTALAAWGDPQPRFAGIGVMNAMANADVVLNGVTIDTRSGLLLDPAGRPIPLRRQSTDVLLHLIAHRNSVVSKAALLDAVWPGIAVTENSLSQCISEIRKALGDESQQLLKTVARRGYSLILPVKTDRTTPASRGAALRADVKHRAWFKPAAAALAAIAVAATASFWPPTPPQRAKPAIAVLPFADLSRAGDQVHIAHGFSEDVSAELARLPGLFVTSHNSTSPIEDDVEPPAALAARLGVRYLLNGSVRRIRDEIRVNAHLVDAIDGNQIWAQRFHGNLGDVFDLQDEVVAAVVDALSLKLIPGKAGLLLSGDTDHPEAYEAFRRGIEARRTDTVPGTIEALAHLSRALALDPDFGAAAAEMAWLYWDADDARRRALGLSWPEIDERLHASLAQAAAHPTPAYHQLHAELLIRQNRTGEALETLREALALDPSDPWTFEGLSQALNFAGQPREARLHLDAAMRVDPGWTEWRRYQAGLSAFGEGDFVTAITHLDMIDLRSTNPWPKFYAAHLRVAAYAQLGAMQKAQEARRQLEAILRERGDDPPNRMIAQQFFVFSQEEDAERLLHGLALAGVPEWPAGINAAGETRLDDAAINRLVLGRSIVGHRTRPDETPFTASLGQDGAISRAIGGESATGRLWVQGDDLCTGWPNTLAACGPVFLDRASGRYRHELRFEAFEFRVR</sequence>
<dbReference type="SUPFAM" id="SSF46894">
    <property type="entry name" value="C-terminal effector domain of the bipartite response regulators"/>
    <property type="match status" value="1"/>
</dbReference>
<dbReference type="GO" id="GO:0003677">
    <property type="term" value="F:DNA binding"/>
    <property type="evidence" value="ECO:0007669"/>
    <property type="project" value="UniProtKB-UniRule"/>
</dbReference>
<dbReference type="EMBL" id="CP032509">
    <property type="protein sequence ID" value="AZN71751.1"/>
    <property type="molecule type" value="Genomic_DNA"/>
</dbReference>
<evidence type="ECO:0000313" key="6">
    <source>
        <dbReference type="Proteomes" id="UP000268192"/>
    </source>
</evidence>
<dbReference type="GO" id="GO:0006355">
    <property type="term" value="P:regulation of DNA-templated transcription"/>
    <property type="evidence" value="ECO:0007669"/>
    <property type="project" value="InterPro"/>
</dbReference>
<dbReference type="CDD" id="cd00383">
    <property type="entry name" value="trans_reg_C"/>
    <property type="match status" value="1"/>
</dbReference>
<keyword evidence="6" id="KW-1185">Reference proteome</keyword>
<feature type="domain" description="OmpR/PhoB-type" evidence="4">
    <location>
        <begin position="25"/>
        <end position="122"/>
    </location>
</feature>
<dbReference type="InterPro" id="IPR011990">
    <property type="entry name" value="TPR-like_helical_dom_sf"/>
</dbReference>
<dbReference type="PROSITE" id="PS51755">
    <property type="entry name" value="OMPR_PHOB"/>
    <property type="match status" value="1"/>
</dbReference>
<evidence type="ECO:0000256" key="3">
    <source>
        <dbReference type="PROSITE-ProRule" id="PRU01091"/>
    </source>
</evidence>
<dbReference type="Pfam" id="PF00486">
    <property type="entry name" value="Trans_reg_C"/>
    <property type="match status" value="1"/>
</dbReference>
<dbReference type="SUPFAM" id="SSF48452">
    <property type="entry name" value="TPR-like"/>
    <property type="match status" value="1"/>
</dbReference>
<dbReference type="KEGG" id="abaw:D5400_11115"/>
<evidence type="ECO:0000313" key="5">
    <source>
        <dbReference type="EMBL" id="AZN71751.1"/>
    </source>
</evidence>
<proteinExistence type="predicted"/>
<evidence type="ECO:0000259" key="4">
    <source>
        <dbReference type="PROSITE" id="PS51755"/>
    </source>
</evidence>
<dbReference type="PROSITE" id="PS50005">
    <property type="entry name" value="TPR"/>
    <property type="match status" value="1"/>
</dbReference>
<dbReference type="Gene3D" id="3.40.50.10070">
    <property type="entry name" value="TolB, N-terminal domain"/>
    <property type="match status" value="1"/>
</dbReference>
<dbReference type="InterPro" id="IPR019734">
    <property type="entry name" value="TPR_rpt"/>
</dbReference>
<dbReference type="Gene3D" id="1.25.40.10">
    <property type="entry name" value="Tetratricopeptide repeat domain"/>
    <property type="match status" value="1"/>
</dbReference>
<keyword evidence="1 3" id="KW-0238">DNA-binding</keyword>
<dbReference type="SMART" id="SM00862">
    <property type="entry name" value="Trans_reg_C"/>
    <property type="match status" value="1"/>
</dbReference>
<gene>
    <name evidence="5" type="ORF">D5400_11115</name>
</gene>
<evidence type="ECO:0000256" key="2">
    <source>
        <dbReference type="PROSITE-ProRule" id="PRU00339"/>
    </source>
</evidence>
<reference evidence="5 6" key="1">
    <citation type="submission" date="2018-09" db="EMBL/GenBank/DDBJ databases">
        <title>Marinorhizobium profundi gen. nov., sp. nov., isolated from a deep-sea sediment sample from the New Britain Trench and proposal of Marinorhizobiaceae fam. nov. in the order Rhizobiales of the class Alphaproteobacteria.</title>
        <authorList>
            <person name="Cao J."/>
        </authorList>
    </citation>
    <scope>NUCLEOTIDE SEQUENCE [LARGE SCALE GENOMIC DNA]</scope>
    <source>
        <strain evidence="5 6">WS11</strain>
    </source>
</reference>
<dbReference type="Gene3D" id="1.10.10.10">
    <property type="entry name" value="Winged helix-like DNA-binding domain superfamily/Winged helix DNA-binding domain"/>
    <property type="match status" value="1"/>
</dbReference>
<dbReference type="RefSeq" id="WP_126010069.1">
    <property type="nucleotide sequence ID" value="NZ_CP032509.1"/>
</dbReference>
<dbReference type="InterPro" id="IPR001867">
    <property type="entry name" value="OmpR/PhoB-type_DNA-bd"/>
</dbReference>
<dbReference type="OrthoDB" id="9807521at2"/>
<dbReference type="Pfam" id="PF14559">
    <property type="entry name" value="TPR_19"/>
    <property type="match status" value="1"/>
</dbReference>
<dbReference type="GO" id="GO:0000160">
    <property type="term" value="P:phosphorelay signal transduction system"/>
    <property type="evidence" value="ECO:0007669"/>
    <property type="project" value="InterPro"/>
</dbReference>
<feature type="DNA-binding region" description="OmpR/PhoB-type" evidence="3">
    <location>
        <begin position="25"/>
        <end position="122"/>
    </location>
</feature>
<dbReference type="Proteomes" id="UP000268192">
    <property type="component" value="Chromosome"/>
</dbReference>
<accession>A0A3Q8XQW8</accession>
<dbReference type="InterPro" id="IPR016032">
    <property type="entry name" value="Sig_transdc_resp-reg_C-effctor"/>
</dbReference>
<dbReference type="InterPro" id="IPR036388">
    <property type="entry name" value="WH-like_DNA-bd_sf"/>
</dbReference>
<feature type="repeat" description="TPR" evidence="2">
    <location>
        <begin position="402"/>
        <end position="435"/>
    </location>
</feature>